<feature type="modified residue" description="4-aspartylphosphate" evidence="4">
    <location>
        <position position="60"/>
    </location>
</feature>
<dbReference type="Gene3D" id="3.40.50.2300">
    <property type="match status" value="1"/>
</dbReference>
<dbReference type="GO" id="GO:0003700">
    <property type="term" value="F:DNA-binding transcription factor activity"/>
    <property type="evidence" value="ECO:0007669"/>
    <property type="project" value="InterPro"/>
</dbReference>
<dbReference type="GO" id="GO:0000160">
    <property type="term" value="P:phosphorelay signal transduction system"/>
    <property type="evidence" value="ECO:0007669"/>
    <property type="project" value="InterPro"/>
</dbReference>
<protein>
    <submittedName>
        <fullName evidence="7">Response regulator</fullName>
    </submittedName>
</protein>
<dbReference type="PANTHER" id="PTHR43280">
    <property type="entry name" value="ARAC-FAMILY TRANSCRIPTIONAL REGULATOR"/>
    <property type="match status" value="1"/>
</dbReference>
<evidence type="ECO:0000313" key="7">
    <source>
        <dbReference type="EMBL" id="TVY08658.1"/>
    </source>
</evidence>
<dbReference type="AlphaFoldDB" id="A0A559K952"/>
<dbReference type="SUPFAM" id="SSF46689">
    <property type="entry name" value="Homeodomain-like"/>
    <property type="match status" value="2"/>
</dbReference>
<keyword evidence="1" id="KW-0805">Transcription regulation</keyword>
<dbReference type="InterPro" id="IPR018060">
    <property type="entry name" value="HTH_AraC"/>
</dbReference>
<dbReference type="PANTHER" id="PTHR43280:SF28">
    <property type="entry name" value="HTH-TYPE TRANSCRIPTIONAL ACTIVATOR RHAS"/>
    <property type="match status" value="1"/>
</dbReference>
<dbReference type="SMART" id="SM00342">
    <property type="entry name" value="HTH_ARAC"/>
    <property type="match status" value="1"/>
</dbReference>
<gene>
    <name evidence="7" type="ORF">FPZ49_17695</name>
</gene>
<dbReference type="Proteomes" id="UP000317036">
    <property type="component" value="Unassembled WGS sequence"/>
</dbReference>
<evidence type="ECO:0000259" key="6">
    <source>
        <dbReference type="PROSITE" id="PS50110"/>
    </source>
</evidence>
<dbReference type="Gene3D" id="1.10.10.60">
    <property type="entry name" value="Homeodomain-like"/>
    <property type="match status" value="2"/>
</dbReference>
<keyword evidence="4" id="KW-0597">Phosphoprotein</keyword>
<dbReference type="PROSITE" id="PS01124">
    <property type="entry name" value="HTH_ARAC_FAMILY_2"/>
    <property type="match status" value="1"/>
</dbReference>
<evidence type="ECO:0000259" key="5">
    <source>
        <dbReference type="PROSITE" id="PS01124"/>
    </source>
</evidence>
<dbReference type="PROSITE" id="PS50110">
    <property type="entry name" value="RESPONSE_REGULATORY"/>
    <property type="match status" value="1"/>
</dbReference>
<organism evidence="7 8">
    <name type="scientific">Paenibacillus cremeus</name>
    <dbReference type="NCBI Taxonomy" id="2163881"/>
    <lineage>
        <taxon>Bacteria</taxon>
        <taxon>Bacillati</taxon>
        <taxon>Bacillota</taxon>
        <taxon>Bacilli</taxon>
        <taxon>Bacillales</taxon>
        <taxon>Paenibacillaceae</taxon>
        <taxon>Paenibacillus</taxon>
    </lineage>
</organism>
<evidence type="ECO:0000256" key="3">
    <source>
        <dbReference type="ARBA" id="ARBA00023163"/>
    </source>
</evidence>
<dbReference type="GO" id="GO:0043565">
    <property type="term" value="F:sequence-specific DNA binding"/>
    <property type="evidence" value="ECO:0007669"/>
    <property type="project" value="InterPro"/>
</dbReference>
<evidence type="ECO:0000256" key="4">
    <source>
        <dbReference type="PROSITE-ProRule" id="PRU00169"/>
    </source>
</evidence>
<dbReference type="CDD" id="cd17536">
    <property type="entry name" value="REC_YesN-like"/>
    <property type="match status" value="1"/>
</dbReference>
<evidence type="ECO:0000256" key="2">
    <source>
        <dbReference type="ARBA" id="ARBA00023125"/>
    </source>
</evidence>
<keyword evidence="8" id="KW-1185">Reference proteome</keyword>
<keyword evidence="2" id="KW-0238">DNA-binding</keyword>
<sequence>MRRKGMFQVLVAEDELWIRDAVVEMVDNLHPQFSVAGEASNGEEAWNFINEHWPSIVITDIMMPKKNGLWLIEHIFQLNLPVVVIVVSGYDNFQYAKQAMRYGVSEYLLKPVDEEELHSALHRSTKRLEQMTELHEGYLTIQRFIEQLPEMNTKGMQQELNAILAMIMKQRISAPSKAKSLLNILDTKLNDLFHVMLPQYNPVLLVEEDEQGIRKHFAGLLDTWLIASPKVESQQFKNSMKQVCDYIETHYYENFTLARLADMSHMSVSYFSLLFKKTTGQTFLNYLNLVRLQRAKELLKEPDLKIYEIADMVGYTSLPYFNRIFKQVVTITPVEYRKRLGL</sequence>
<feature type="domain" description="Response regulatory" evidence="6">
    <location>
        <begin position="8"/>
        <end position="125"/>
    </location>
</feature>
<dbReference type="Pfam" id="PF12833">
    <property type="entry name" value="HTH_18"/>
    <property type="match status" value="1"/>
</dbReference>
<proteinExistence type="predicted"/>
<dbReference type="InterPro" id="IPR009057">
    <property type="entry name" value="Homeodomain-like_sf"/>
</dbReference>
<name>A0A559K952_9BACL</name>
<dbReference type="SUPFAM" id="SSF52172">
    <property type="entry name" value="CheY-like"/>
    <property type="match status" value="1"/>
</dbReference>
<dbReference type="SMART" id="SM00448">
    <property type="entry name" value="REC"/>
    <property type="match status" value="1"/>
</dbReference>
<dbReference type="EMBL" id="VNJI01000021">
    <property type="protein sequence ID" value="TVY08658.1"/>
    <property type="molecule type" value="Genomic_DNA"/>
</dbReference>
<evidence type="ECO:0000256" key="1">
    <source>
        <dbReference type="ARBA" id="ARBA00023015"/>
    </source>
</evidence>
<dbReference type="Pfam" id="PF00072">
    <property type="entry name" value="Response_reg"/>
    <property type="match status" value="1"/>
</dbReference>
<reference evidence="7 8" key="1">
    <citation type="submission" date="2019-07" db="EMBL/GenBank/DDBJ databases">
        <authorList>
            <person name="Kim J."/>
        </authorList>
    </citation>
    <scope>NUCLEOTIDE SEQUENCE [LARGE SCALE GENOMIC DNA]</scope>
    <source>
        <strain evidence="7 8">JC52</strain>
    </source>
</reference>
<dbReference type="InterPro" id="IPR001789">
    <property type="entry name" value="Sig_transdc_resp-reg_receiver"/>
</dbReference>
<dbReference type="OrthoDB" id="159632at2"/>
<feature type="domain" description="HTH araC/xylS-type" evidence="5">
    <location>
        <begin position="241"/>
        <end position="339"/>
    </location>
</feature>
<accession>A0A559K952</accession>
<dbReference type="InterPro" id="IPR011006">
    <property type="entry name" value="CheY-like_superfamily"/>
</dbReference>
<evidence type="ECO:0000313" key="8">
    <source>
        <dbReference type="Proteomes" id="UP000317036"/>
    </source>
</evidence>
<comment type="caution">
    <text evidence="7">The sequence shown here is derived from an EMBL/GenBank/DDBJ whole genome shotgun (WGS) entry which is preliminary data.</text>
</comment>
<keyword evidence="3" id="KW-0804">Transcription</keyword>